<evidence type="ECO:0000313" key="4">
    <source>
        <dbReference type="Proteomes" id="UP000831921"/>
    </source>
</evidence>
<keyword evidence="4" id="KW-1185">Reference proteome</keyword>
<evidence type="ECO:0000256" key="2">
    <source>
        <dbReference type="SAM" id="SignalP"/>
    </source>
</evidence>
<keyword evidence="2" id="KW-0732">Signal</keyword>
<gene>
    <name evidence="3" type="ORF">M1K48_12045</name>
</gene>
<evidence type="ECO:0000256" key="1">
    <source>
        <dbReference type="SAM" id="MobiDB-lite"/>
    </source>
</evidence>
<organism evidence="3 4">
    <name type="scientific">Sphingomonas glaciei</name>
    <dbReference type="NCBI Taxonomy" id="2938948"/>
    <lineage>
        <taxon>Bacteria</taxon>
        <taxon>Pseudomonadati</taxon>
        <taxon>Pseudomonadota</taxon>
        <taxon>Alphaproteobacteria</taxon>
        <taxon>Sphingomonadales</taxon>
        <taxon>Sphingomonadaceae</taxon>
        <taxon>Sphingomonas</taxon>
    </lineage>
</organism>
<feature type="compositionally biased region" description="Basic residues" evidence="1">
    <location>
        <begin position="98"/>
        <end position="107"/>
    </location>
</feature>
<proteinExistence type="predicted"/>
<feature type="signal peptide" evidence="2">
    <location>
        <begin position="1"/>
        <end position="20"/>
    </location>
</feature>
<feature type="region of interest" description="Disordered" evidence="1">
    <location>
        <begin position="82"/>
        <end position="107"/>
    </location>
</feature>
<dbReference type="Proteomes" id="UP000831921">
    <property type="component" value="Chromosome"/>
</dbReference>
<name>A0ABY5MV80_9SPHN</name>
<evidence type="ECO:0000313" key="3">
    <source>
        <dbReference type="EMBL" id="UUR07650.1"/>
    </source>
</evidence>
<dbReference type="EMBL" id="CP097253">
    <property type="protein sequence ID" value="UUR07650.1"/>
    <property type="molecule type" value="Genomic_DNA"/>
</dbReference>
<accession>A0ABY5MV80</accession>
<reference evidence="3 4" key="1">
    <citation type="submission" date="2022-05" db="EMBL/GenBank/DDBJ databases">
        <title>S8-45 Sphingomonas ultraviolaceadurans.</title>
        <authorList>
            <person name="Liu Y."/>
        </authorList>
    </citation>
    <scope>NUCLEOTIDE SEQUENCE [LARGE SCALE GENOMIC DNA]</scope>
    <source>
        <strain evidence="3 4">S8-45</strain>
    </source>
</reference>
<sequence length="107" mass="11311">MYRFLAAALLLASAVPAAAAAPGTAENFLNRADRLVAKGPLALVDADYKNLKREGTAAGDSIRLEREAAEKAGKPILYCSPPSRAPNWATWNSSPRCGRSRRPSASG</sequence>
<dbReference type="RefSeq" id="WP_249503442.1">
    <property type="nucleotide sequence ID" value="NZ_CP097253.1"/>
</dbReference>
<feature type="chain" id="PRO_5046486635" evidence="2">
    <location>
        <begin position="21"/>
        <end position="107"/>
    </location>
</feature>
<protein>
    <submittedName>
        <fullName evidence="3">Uncharacterized protein</fullName>
    </submittedName>
</protein>